<protein>
    <submittedName>
        <fullName evidence="1">SRPBCC family protein</fullName>
    </submittedName>
</protein>
<dbReference type="GeneID" id="56036218"/>
<reference evidence="1 2" key="1">
    <citation type="submission" date="2020-06" db="EMBL/GenBank/DDBJ databases">
        <title>NJ-3-1, isolated from saline soil.</title>
        <authorList>
            <person name="Cui H.L."/>
            <person name="Shi X."/>
        </authorList>
    </citation>
    <scope>NUCLEOTIDE SEQUENCE [LARGE SCALE GENOMIC DNA]</scope>
    <source>
        <strain evidence="1 2">NJ-3-1</strain>
    </source>
</reference>
<dbReference type="EMBL" id="CP058579">
    <property type="protein sequence ID" value="QLG60604.1"/>
    <property type="molecule type" value="Genomic_DNA"/>
</dbReference>
<dbReference type="OrthoDB" id="262877at2157"/>
<proteinExistence type="predicted"/>
<evidence type="ECO:0000313" key="2">
    <source>
        <dbReference type="Proteomes" id="UP000509626"/>
    </source>
</evidence>
<accession>A0A7D5QFE0</accession>
<dbReference type="AlphaFoldDB" id="A0A7D5QFE0"/>
<evidence type="ECO:0000313" key="1">
    <source>
        <dbReference type="EMBL" id="QLG60604.1"/>
    </source>
</evidence>
<dbReference type="KEGG" id="halu:HUG12_02125"/>
<name>A0A7D5QFE0_9EURY</name>
<organism evidence="1 2">
    <name type="scientific">Halorarum salinum</name>
    <dbReference type="NCBI Taxonomy" id="2743089"/>
    <lineage>
        <taxon>Archaea</taxon>
        <taxon>Methanobacteriati</taxon>
        <taxon>Methanobacteriota</taxon>
        <taxon>Stenosarchaea group</taxon>
        <taxon>Halobacteria</taxon>
        <taxon>Halobacteriales</taxon>
        <taxon>Haloferacaceae</taxon>
        <taxon>Halorarum</taxon>
    </lineage>
</organism>
<dbReference type="Proteomes" id="UP000509626">
    <property type="component" value="Chromosome"/>
</dbReference>
<dbReference type="SUPFAM" id="SSF55961">
    <property type="entry name" value="Bet v1-like"/>
    <property type="match status" value="1"/>
</dbReference>
<keyword evidence="2" id="KW-1185">Reference proteome</keyword>
<gene>
    <name evidence="1" type="ORF">HUG12_02125</name>
</gene>
<sequence length="131" mass="14396">MREVEASRYVAAKPPEVRAALDPAAVVEAEGSFDVRDVSETPKGTVVTAGRFGVTLRFRFEEREDGLAYEQIEGPLSTLETTVTARPKNEGTELRGRSTVAVRGPDVLDRLAAWKRRGELERGLLVLSKRG</sequence>
<dbReference type="RefSeq" id="WP_179267190.1">
    <property type="nucleotide sequence ID" value="NZ_CP058579.1"/>
</dbReference>